<protein>
    <submittedName>
        <fullName evidence="1">CLUMA_CG011136, isoform A</fullName>
    </submittedName>
</protein>
<evidence type="ECO:0000313" key="1">
    <source>
        <dbReference type="EMBL" id="CRK97756.1"/>
    </source>
</evidence>
<gene>
    <name evidence="1" type="ORF">CLUMA_CG011136</name>
</gene>
<evidence type="ECO:0000313" key="2">
    <source>
        <dbReference type="Proteomes" id="UP000183832"/>
    </source>
</evidence>
<name>A0A1J1IDX4_9DIPT</name>
<dbReference type="AlphaFoldDB" id="A0A1J1IDX4"/>
<sequence length="65" mass="8023">MSRENVAAKSLIWNKRLEVEWIYDEKLYIGIKFSYSRRFSDKHVHQFQIFDHSNRHRIKHVSIYA</sequence>
<proteinExistence type="predicted"/>
<organism evidence="1 2">
    <name type="scientific">Clunio marinus</name>
    <dbReference type="NCBI Taxonomy" id="568069"/>
    <lineage>
        <taxon>Eukaryota</taxon>
        <taxon>Metazoa</taxon>
        <taxon>Ecdysozoa</taxon>
        <taxon>Arthropoda</taxon>
        <taxon>Hexapoda</taxon>
        <taxon>Insecta</taxon>
        <taxon>Pterygota</taxon>
        <taxon>Neoptera</taxon>
        <taxon>Endopterygota</taxon>
        <taxon>Diptera</taxon>
        <taxon>Nematocera</taxon>
        <taxon>Chironomoidea</taxon>
        <taxon>Chironomidae</taxon>
        <taxon>Clunio</taxon>
    </lineage>
</organism>
<reference evidence="1 2" key="1">
    <citation type="submission" date="2015-04" db="EMBL/GenBank/DDBJ databases">
        <authorList>
            <person name="Syromyatnikov M.Y."/>
            <person name="Popov V.N."/>
        </authorList>
    </citation>
    <scope>NUCLEOTIDE SEQUENCE [LARGE SCALE GENOMIC DNA]</scope>
</reference>
<dbReference type="Proteomes" id="UP000183832">
    <property type="component" value="Unassembled WGS sequence"/>
</dbReference>
<dbReference type="EMBL" id="CVRI01000047">
    <property type="protein sequence ID" value="CRK97756.1"/>
    <property type="molecule type" value="Genomic_DNA"/>
</dbReference>
<keyword evidence="2" id="KW-1185">Reference proteome</keyword>
<accession>A0A1J1IDX4</accession>